<dbReference type="InterPro" id="IPR011050">
    <property type="entry name" value="Pectin_lyase_fold/virulence"/>
</dbReference>
<keyword evidence="2 6" id="KW-0378">Hydrolase</keyword>
<feature type="signal peptide" evidence="4">
    <location>
        <begin position="1"/>
        <end position="29"/>
    </location>
</feature>
<dbReference type="Proteomes" id="UP000578112">
    <property type="component" value="Unassembled WGS sequence"/>
</dbReference>
<accession>A0A7W7HZL1</accession>
<dbReference type="EMBL" id="JACHNH010000001">
    <property type="protein sequence ID" value="MBB4763705.1"/>
    <property type="molecule type" value="Genomic_DNA"/>
</dbReference>
<keyword evidence="4" id="KW-0732">Signal</keyword>
<comment type="caution">
    <text evidence="6">The sequence shown here is derived from an EMBL/GenBank/DDBJ whole genome shotgun (WGS) entry which is preliminary data.</text>
</comment>
<dbReference type="Pfam" id="PF01095">
    <property type="entry name" value="Pectinesterase"/>
    <property type="match status" value="1"/>
</dbReference>
<feature type="domain" description="Pectinesterase catalytic" evidence="5">
    <location>
        <begin position="33"/>
        <end position="326"/>
    </location>
</feature>
<keyword evidence="7" id="KW-1185">Reference proteome</keyword>
<evidence type="ECO:0000313" key="6">
    <source>
        <dbReference type="EMBL" id="MBB4763705.1"/>
    </source>
</evidence>
<dbReference type="PANTHER" id="PTHR31321:SF57">
    <property type="entry name" value="PECTINESTERASE 53-RELATED"/>
    <property type="match status" value="1"/>
</dbReference>
<dbReference type="Gene3D" id="2.160.20.10">
    <property type="entry name" value="Single-stranded right-handed beta-helix, Pectin lyase-like"/>
    <property type="match status" value="1"/>
</dbReference>
<dbReference type="RefSeq" id="WP_184994977.1">
    <property type="nucleotide sequence ID" value="NZ_BOMK01000020.1"/>
</dbReference>
<dbReference type="InterPro" id="IPR012334">
    <property type="entry name" value="Pectin_lyas_fold"/>
</dbReference>
<dbReference type="AlphaFoldDB" id="A0A7W7HZL1"/>
<dbReference type="InterPro" id="IPR000070">
    <property type="entry name" value="Pectinesterase_cat"/>
</dbReference>
<evidence type="ECO:0000256" key="2">
    <source>
        <dbReference type="ARBA" id="ARBA00022801"/>
    </source>
</evidence>
<dbReference type="EC" id="3.1.1.11" evidence="6"/>
<evidence type="ECO:0000256" key="3">
    <source>
        <dbReference type="ARBA" id="ARBA00023085"/>
    </source>
</evidence>
<evidence type="ECO:0000256" key="4">
    <source>
        <dbReference type="SAM" id="SignalP"/>
    </source>
</evidence>
<evidence type="ECO:0000259" key="5">
    <source>
        <dbReference type="Pfam" id="PF01095"/>
    </source>
</evidence>
<evidence type="ECO:0000313" key="7">
    <source>
        <dbReference type="Proteomes" id="UP000578112"/>
    </source>
</evidence>
<gene>
    <name evidence="6" type="ORF">BJ971_004261</name>
</gene>
<name>A0A7W7HZL1_9ACTN</name>
<dbReference type="GO" id="GO:0042545">
    <property type="term" value="P:cell wall modification"/>
    <property type="evidence" value="ECO:0007669"/>
    <property type="project" value="InterPro"/>
</dbReference>
<evidence type="ECO:0000256" key="1">
    <source>
        <dbReference type="ARBA" id="ARBA00008891"/>
    </source>
</evidence>
<protein>
    <submittedName>
        <fullName evidence="6">Pectinesterase</fullName>
        <ecNumber evidence="6">3.1.1.11</ecNumber>
    </submittedName>
</protein>
<proteinExistence type="inferred from homology"/>
<dbReference type="PANTHER" id="PTHR31321">
    <property type="entry name" value="ACYL-COA THIOESTER HYDROLASE YBHC-RELATED"/>
    <property type="match status" value="1"/>
</dbReference>
<dbReference type="GO" id="GO:0009279">
    <property type="term" value="C:cell outer membrane"/>
    <property type="evidence" value="ECO:0007669"/>
    <property type="project" value="TreeGrafter"/>
</dbReference>
<dbReference type="GO" id="GO:0030599">
    <property type="term" value="F:pectinesterase activity"/>
    <property type="evidence" value="ECO:0007669"/>
    <property type="project" value="UniProtKB-EC"/>
</dbReference>
<feature type="chain" id="PRO_5030915463" evidence="4">
    <location>
        <begin position="30"/>
        <end position="336"/>
    </location>
</feature>
<reference evidence="6 7" key="1">
    <citation type="submission" date="2020-08" db="EMBL/GenBank/DDBJ databases">
        <title>Sequencing the genomes of 1000 actinobacteria strains.</title>
        <authorList>
            <person name="Klenk H.-P."/>
        </authorList>
    </citation>
    <scope>NUCLEOTIDE SEQUENCE [LARGE SCALE GENOMIC DNA]</scope>
    <source>
        <strain evidence="6 7">DSM 43149</strain>
    </source>
</reference>
<sequence>MHLRGTLAATLAGATILAGGLAAGTAARAATAITVAADGTGNVRTVQAAVDLVPANNASTATITIKKGTYTGRVVVPANKPNIVFTGATGVAADVVITASRPQNTDGTDGSATMLLAARDIEVRHLTIRNDYNEAASGASQALALYVKADRQRFRNVRVIGDQDTLLTHGSVRAYFYKSYIEGDVDFIYGSGTAVFDNCEIYSSTRNQSNNGYVTASATPGSRTYGILIVNSRLTGDAGAGTVYLGRPWHPGGDTTANPQVLIRNTSLGAHIRTAQPWTDMSGFSWKDARLSEYRNTGAGATVNANRPQLSDAAAANYSPQRYLAGSDGWNPVVTG</sequence>
<organism evidence="6 7">
    <name type="scientific">Actinoplanes digitatis</name>
    <dbReference type="NCBI Taxonomy" id="1868"/>
    <lineage>
        <taxon>Bacteria</taxon>
        <taxon>Bacillati</taxon>
        <taxon>Actinomycetota</taxon>
        <taxon>Actinomycetes</taxon>
        <taxon>Micromonosporales</taxon>
        <taxon>Micromonosporaceae</taxon>
        <taxon>Actinoplanes</taxon>
    </lineage>
</organism>
<dbReference type="SUPFAM" id="SSF51126">
    <property type="entry name" value="Pectin lyase-like"/>
    <property type="match status" value="1"/>
</dbReference>
<comment type="similarity">
    <text evidence="1">Belongs to the pectinesterase family.</text>
</comment>
<keyword evidence="3" id="KW-0063">Aspartyl esterase</keyword>